<dbReference type="AlphaFoldDB" id="L0ABN8"/>
<sequence length="644" mass="74949">MMSFQNINQSINLETAQKYIPIIVSNLRNKGIKVSVRESILVSKIFESYLLLDSKKSATIDQFEKIMESVIAKNDYEEKLIKMTLEELFFGKEDYRDEIYLAYEKFKNKLIDKNKLVGQQLGDFYKLMAIGGLIKRGKYYRTINKEKIDQIIESMNLDNKTLFKEKLNNILKNLDPEEYIKLLNSDLFYDNLKNLSLNKLIKIADFLNRRHHNKPLNKVKEVIKEKIIDYKGENERLWKTLSSIGILDKDLQKALVIKDPSLSKKSKLDINEFNDLDEKDFYNEKQKVLLNYVKTSENEDTINDFLSKVELKNLWSLNKSPIRGDKGKLISAAIYSSKAYREAMEYAESGNEGRKNMAKYYLQKSNELLQGLDNISLGKINKEETEIFNNNISKILDSLEMGEIQQIKDIDLIMYVDILRSIYRRSNDIVRRKIIIYANKFLAHLIYINGFKPIPIKKKYSIKPGRLMVKESVINMIRNKEDFLIYKRNVKTKQIGLALDISGSMYKYSSWALSVASIFIHNISRLVLFSTKAISYDKISKNDVIKILLTTEFKGYTDITNALEQFNDKKFNKIVIITDLKQTVKNEDPGVKTNELIRKGMKLLFLVPNDVDRDQVNNIRNNGGNVKLVNNPEQLAKELIKLLR</sequence>
<dbReference type="InterPro" id="IPR036465">
    <property type="entry name" value="vWFA_dom_sf"/>
</dbReference>
<dbReference type="HOGENOM" id="CLU_445255_0_0_2"/>
<dbReference type="eggNOG" id="arCOG06080">
    <property type="taxonomic scope" value="Archaea"/>
</dbReference>
<dbReference type="STRING" id="1056495.Calag_0715"/>
<dbReference type="EMBL" id="CP003378">
    <property type="protein sequence ID" value="AFZ70460.1"/>
    <property type="molecule type" value="Genomic_DNA"/>
</dbReference>
<proteinExistence type="predicted"/>
<gene>
    <name evidence="1" type="ordered locus">Calag_0715</name>
</gene>
<dbReference type="SUPFAM" id="SSF53300">
    <property type="entry name" value="vWA-like"/>
    <property type="match status" value="1"/>
</dbReference>
<evidence type="ECO:0000313" key="2">
    <source>
        <dbReference type="Proteomes" id="UP000010469"/>
    </source>
</evidence>
<evidence type="ECO:0000313" key="1">
    <source>
        <dbReference type="EMBL" id="AFZ70460.1"/>
    </source>
</evidence>
<dbReference type="Proteomes" id="UP000010469">
    <property type="component" value="Chromosome"/>
</dbReference>
<dbReference type="Gene3D" id="3.40.50.410">
    <property type="entry name" value="von Willebrand factor, type A domain"/>
    <property type="match status" value="1"/>
</dbReference>
<organism evidence="1 2">
    <name type="scientific">Caldisphaera lagunensis (strain DSM 15908 / JCM 11604 / ANMR 0165 / IC-154)</name>
    <dbReference type="NCBI Taxonomy" id="1056495"/>
    <lineage>
        <taxon>Archaea</taxon>
        <taxon>Thermoproteota</taxon>
        <taxon>Thermoprotei</taxon>
        <taxon>Acidilobales</taxon>
        <taxon>Caldisphaeraceae</taxon>
        <taxon>Caldisphaera</taxon>
    </lineage>
</organism>
<keyword evidence="2" id="KW-1185">Reference proteome</keyword>
<dbReference type="KEGG" id="clg:Calag_0715"/>
<dbReference type="InterPro" id="IPR008912">
    <property type="entry name" value="Uncharacterised_CoxE"/>
</dbReference>
<name>L0ABN8_CALLD</name>
<dbReference type="InParanoid" id="L0ABN8"/>
<accession>L0ABN8</accession>
<dbReference type="Pfam" id="PF05762">
    <property type="entry name" value="VWA_CoxE"/>
    <property type="match status" value="1"/>
</dbReference>
<reference evidence="2" key="1">
    <citation type="submission" date="2012-03" db="EMBL/GenBank/DDBJ databases">
        <title>Complete genome of Caldisphaera lagunensis DSM 15908.</title>
        <authorList>
            <person name="Lucas S."/>
            <person name="Copeland A."/>
            <person name="Lapidus A."/>
            <person name="Glavina del Rio T."/>
            <person name="Dalin E."/>
            <person name="Tice H."/>
            <person name="Bruce D."/>
            <person name="Goodwin L."/>
            <person name="Pitluck S."/>
            <person name="Peters L."/>
            <person name="Mikhailova N."/>
            <person name="Teshima H."/>
            <person name="Kyrpides N."/>
            <person name="Mavromatis K."/>
            <person name="Ivanova N."/>
            <person name="Brettin T."/>
            <person name="Detter J.C."/>
            <person name="Han C."/>
            <person name="Larimer F."/>
            <person name="Land M."/>
            <person name="Hauser L."/>
            <person name="Markowitz V."/>
            <person name="Cheng J.-F."/>
            <person name="Hugenholtz P."/>
            <person name="Woyke T."/>
            <person name="Wu D."/>
            <person name="Spring S."/>
            <person name="Schroeder M."/>
            <person name="Brambilla E."/>
            <person name="Klenk H.-P."/>
            <person name="Eisen J.A."/>
        </authorList>
    </citation>
    <scope>NUCLEOTIDE SEQUENCE [LARGE SCALE GENOMIC DNA]</scope>
    <source>
        <strain evidence="2">DSM 15908 / JCM 11604 / IC-154</strain>
    </source>
</reference>
<protein>
    <submittedName>
        <fullName evidence="1">VWA domain containing CoxE-like protein</fullName>
    </submittedName>
</protein>